<dbReference type="OrthoDB" id="427096at2759"/>
<dbReference type="Pfam" id="PF00852">
    <property type="entry name" value="Glyco_transf_10"/>
    <property type="match status" value="1"/>
</dbReference>
<keyword evidence="9 12" id="KW-0472">Membrane</keyword>
<dbReference type="Gene3D" id="3.40.50.11660">
    <property type="entry name" value="Glycosyl transferase family 10, C-terminal domain"/>
    <property type="match status" value="1"/>
</dbReference>
<comment type="subcellular location">
    <subcellularLocation>
        <location evidence="11">Endomembrane system</location>
        <topology evidence="11">Single-pass membrane protein</topology>
    </subcellularLocation>
    <subcellularLocation>
        <location evidence="12">Golgi apparatus</location>
        <location evidence="12">Golgi stack membrane</location>
        <topology evidence="12">Single-pass type II membrane protein</topology>
    </subcellularLocation>
    <subcellularLocation>
        <location evidence="1">Membrane</location>
        <topology evidence="1">Single-pass type II membrane protein</topology>
    </subcellularLocation>
</comment>
<accession>A0A9N9BL51</accession>
<dbReference type="EC" id="2.4.1.-" evidence="12"/>
<keyword evidence="4 12" id="KW-0328">Glycosyltransferase</keyword>
<evidence type="ECO:0000313" key="16">
    <source>
        <dbReference type="Proteomes" id="UP000789405"/>
    </source>
</evidence>
<evidence type="ECO:0000256" key="5">
    <source>
        <dbReference type="ARBA" id="ARBA00022679"/>
    </source>
</evidence>
<feature type="domain" description="Fucosyltransferase N-terminal" evidence="14">
    <location>
        <begin position="129"/>
        <end position="194"/>
    </location>
</feature>
<evidence type="ECO:0000256" key="9">
    <source>
        <dbReference type="ARBA" id="ARBA00023136"/>
    </source>
</evidence>
<dbReference type="InterPro" id="IPR038577">
    <property type="entry name" value="GT10-like_C_sf"/>
</dbReference>
<dbReference type="SUPFAM" id="SSF53756">
    <property type="entry name" value="UDP-Glycosyltransferase/glycogen phosphorylase"/>
    <property type="match status" value="1"/>
</dbReference>
<name>A0A9N9BL51_9GLOM</name>
<evidence type="ECO:0000313" key="15">
    <source>
        <dbReference type="EMBL" id="CAG8567452.1"/>
    </source>
</evidence>
<organism evidence="15 16">
    <name type="scientific">Dentiscutata erythropus</name>
    <dbReference type="NCBI Taxonomy" id="1348616"/>
    <lineage>
        <taxon>Eukaryota</taxon>
        <taxon>Fungi</taxon>
        <taxon>Fungi incertae sedis</taxon>
        <taxon>Mucoromycota</taxon>
        <taxon>Glomeromycotina</taxon>
        <taxon>Glomeromycetes</taxon>
        <taxon>Diversisporales</taxon>
        <taxon>Gigasporaceae</taxon>
        <taxon>Dentiscutata</taxon>
    </lineage>
</organism>
<evidence type="ECO:0000256" key="7">
    <source>
        <dbReference type="ARBA" id="ARBA00022968"/>
    </source>
</evidence>
<evidence type="ECO:0000256" key="1">
    <source>
        <dbReference type="ARBA" id="ARBA00004606"/>
    </source>
</evidence>
<dbReference type="InterPro" id="IPR031481">
    <property type="entry name" value="Glyco_tran_10_N"/>
</dbReference>
<keyword evidence="16" id="KW-1185">Reference proteome</keyword>
<keyword evidence="7" id="KW-0735">Signal-anchor</keyword>
<evidence type="ECO:0000256" key="2">
    <source>
        <dbReference type="ARBA" id="ARBA00004922"/>
    </source>
</evidence>
<evidence type="ECO:0000256" key="10">
    <source>
        <dbReference type="ARBA" id="ARBA00023180"/>
    </source>
</evidence>
<evidence type="ECO:0000256" key="12">
    <source>
        <dbReference type="RuleBase" id="RU003832"/>
    </source>
</evidence>
<evidence type="ECO:0000256" key="11">
    <source>
        <dbReference type="ARBA" id="ARBA00037847"/>
    </source>
</evidence>
<evidence type="ECO:0000256" key="3">
    <source>
        <dbReference type="ARBA" id="ARBA00008919"/>
    </source>
</evidence>
<sequence>MRLMEKQRYALYTKFALAFLLLVMISLVLETLLNHEDIKIPNQLPIEFNNATELINELKIRPTNFTKWKQRHYITGYLNKGRKMRIYVIRGDWYKGQDYSRLKFNHDETLSDCDIPCIWKVKDLNSLTRKELKSADALLCVNQPDLPKEKAQKGQKFILYTLEPKTHCPECHDQDYLFDIHATYDEDSDVPTSYIRMDSKHWRSISPFNITELSENSTFVSFIASHWTQFREDFISSIENYIPIASFGGVRHNTDWDFHPECENLGLFSEKNCIISKYPFYLAIENTDEKDYSTEKLWDTFNLGVVPVIWGAPNTRSYLPHPKSAIFIEDFNSTKALADYLKYLISNETAYLEYHKWRTMKLSDEFEKRSYLSMYNFECNVCREVARLKIIEGD</sequence>
<proteinExistence type="inferred from homology"/>
<dbReference type="PANTHER" id="PTHR11929:SF194">
    <property type="entry name" value="ALPHA-(1,3)-FUCOSYLTRANSFERASE 10"/>
    <property type="match status" value="1"/>
</dbReference>
<evidence type="ECO:0000259" key="13">
    <source>
        <dbReference type="Pfam" id="PF00852"/>
    </source>
</evidence>
<dbReference type="AlphaFoldDB" id="A0A9N9BL51"/>
<evidence type="ECO:0000259" key="14">
    <source>
        <dbReference type="Pfam" id="PF17039"/>
    </source>
</evidence>
<keyword evidence="12" id="KW-0333">Golgi apparatus</keyword>
<gene>
    <name evidence="15" type="ORF">DERYTH_LOCUS6038</name>
</gene>
<dbReference type="EMBL" id="CAJVPY010002643">
    <property type="protein sequence ID" value="CAG8567452.1"/>
    <property type="molecule type" value="Genomic_DNA"/>
</dbReference>
<comment type="similarity">
    <text evidence="3 12">Belongs to the glycosyltransferase 10 family.</text>
</comment>
<evidence type="ECO:0000256" key="4">
    <source>
        <dbReference type="ARBA" id="ARBA00022676"/>
    </source>
</evidence>
<dbReference type="FunFam" id="3.40.50.11660:FF:000002">
    <property type="entry name" value="Alpha-(1,3)-fucosyltransferase"/>
    <property type="match status" value="1"/>
</dbReference>
<comment type="pathway">
    <text evidence="2">Protein modification; protein glycosylation.</text>
</comment>
<feature type="domain" description="Fucosyltransferase C-terminal" evidence="13">
    <location>
        <begin position="216"/>
        <end position="387"/>
    </location>
</feature>
<dbReference type="InterPro" id="IPR001503">
    <property type="entry name" value="Glyco_trans_10"/>
</dbReference>
<dbReference type="GO" id="GO:0032580">
    <property type="term" value="C:Golgi cisterna membrane"/>
    <property type="evidence" value="ECO:0007669"/>
    <property type="project" value="UniProtKB-SubCell"/>
</dbReference>
<protein>
    <recommendedName>
        <fullName evidence="12">Fucosyltransferase</fullName>
        <ecNumber evidence="12">2.4.1.-</ecNumber>
    </recommendedName>
</protein>
<evidence type="ECO:0000256" key="6">
    <source>
        <dbReference type="ARBA" id="ARBA00022692"/>
    </source>
</evidence>
<dbReference type="InterPro" id="IPR055270">
    <property type="entry name" value="Glyco_tran_10_C"/>
</dbReference>
<dbReference type="GO" id="GO:0008417">
    <property type="term" value="F:fucosyltransferase activity"/>
    <property type="evidence" value="ECO:0007669"/>
    <property type="project" value="InterPro"/>
</dbReference>
<dbReference type="Proteomes" id="UP000789405">
    <property type="component" value="Unassembled WGS sequence"/>
</dbReference>
<keyword evidence="5 12" id="KW-0808">Transferase</keyword>
<keyword evidence="8 12" id="KW-1133">Transmembrane helix</keyword>
<keyword evidence="10" id="KW-0325">Glycoprotein</keyword>
<feature type="transmembrane region" description="Helical" evidence="12">
    <location>
        <begin position="12"/>
        <end position="33"/>
    </location>
</feature>
<dbReference type="Pfam" id="PF17039">
    <property type="entry name" value="Glyco_tran_10_N"/>
    <property type="match status" value="1"/>
</dbReference>
<comment type="caution">
    <text evidence="15">The sequence shown here is derived from an EMBL/GenBank/DDBJ whole genome shotgun (WGS) entry which is preliminary data.</text>
</comment>
<keyword evidence="6 12" id="KW-0812">Transmembrane</keyword>
<reference evidence="15" key="1">
    <citation type="submission" date="2021-06" db="EMBL/GenBank/DDBJ databases">
        <authorList>
            <person name="Kallberg Y."/>
            <person name="Tangrot J."/>
            <person name="Rosling A."/>
        </authorList>
    </citation>
    <scope>NUCLEOTIDE SEQUENCE</scope>
    <source>
        <strain evidence="15">MA453B</strain>
    </source>
</reference>
<dbReference type="PANTHER" id="PTHR11929">
    <property type="entry name" value="ALPHA- 1,3 -FUCOSYLTRANSFERASE"/>
    <property type="match status" value="1"/>
</dbReference>
<evidence type="ECO:0000256" key="8">
    <source>
        <dbReference type="ARBA" id="ARBA00022989"/>
    </source>
</evidence>